<name>A0A7X0IBG3_9ACTN</name>
<feature type="transmembrane region" description="Helical" evidence="1">
    <location>
        <begin position="21"/>
        <end position="46"/>
    </location>
</feature>
<feature type="transmembrane region" description="Helical" evidence="1">
    <location>
        <begin position="228"/>
        <end position="250"/>
    </location>
</feature>
<feature type="transmembrane region" description="Helical" evidence="1">
    <location>
        <begin position="404"/>
        <end position="430"/>
    </location>
</feature>
<feature type="transmembrane region" description="Helical" evidence="1">
    <location>
        <begin position="103"/>
        <end position="129"/>
    </location>
</feature>
<sequence>MARLFAGLKLRLIAGNLRGGDTVRIAGFVFTLLAAFVVGTGGLAALSMLRLAPADVAAGAGVLVFTLLTLTWVLAPLMAFGVDDTLDPSRLALFPLTARQMAAGMFTAAVVGPWPVATLLLLTGAVIGVSRGPGGLLVGVVAALLQFALCVVASRAVTTALSRLLRTRRGRDLLAVGVLVLVLLPQIPNLLIGRGVGDAPSVILERLAGTLRWTPPGMAAHAMADGGLAALADLAAVALVVAALGAVWIATLRRIMVTADASTQVGSVRRSRLDALLPAGMIGAVAAKELKYLRREPRGRLGWMAALTVPVILMFSLTSGPTPLTGVTAALFPAATAALMIGLQVANTFGLDGRALWMNALVHSSEHDLRTDLAGRHLAVSLAAVPVLLVMSVAGALIAGDIVWAVPALLGSAGLLAVALGVGSVISVTLPYTYPERLNAFTSAAPGQGGVAFAGSFGALLATGVVALPIALPMFLGVAWVTVLAVPYGLLVAAGGRRVAAMIGFPRLPELMAAVSRPT</sequence>
<dbReference type="Proteomes" id="UP000555564">
    <property type="component" value="Unassembled WGS sequence"/>
</dbReference>
<keyword evidence="1" id="KW-1133">Transmembrane helix</keyword>
<evidence type="ECO:0000313" key="3">
    <source>
        <dbReference type="Proteomes" id="UP000555564"/>
    </source>
</evidence>
<feature type="transmembrane region" description="Helical" evidence="1">
    <location>
        <begin position="378"/>
        <end position="398"/>
    </location>
</feature>
<organism evidence="2 3">
    <name type="scientific">Sphaerisporangium rubeum</name>
    <dbReference type="NCBI Taxonomy" id="321317"/>
    <lineage>
        <taxon>Bacteria</taxon>
        <taxon>Bacillati</taxon>
        <taxon>Actinomycetota</taxon>
        <taxon>Actinomycetes</taxon>
        <taxon>Streptosporangiales</taxon>
        <taxon>Streptosporangiaceae</taxon>
        <taxon>Sphaerisporangium</taxon>
    </lineage>
</organism>
<dbReference type="AlphaFoldDB" id="A0A7X0IBG3"/>
<evidence type="ECO:0000256" key="1">
    <source>
        <dbReference type="SAM" id="Phobius"/>
    </source>
</evidence>
<accession>A0A7X0IBG3</accession>
<feature type="transmembrane region" description="Helical" evidence="1">
    <location>
        <begin position="58"/>
        <end position="82"/>
    </location>
</feature>
<dbReference type="EMBL" id="JACHIU010000001">
    <property type="protein sequence ID" value="MBB6471983.1"/>
    <property type="molecule type" value="Genomic_DNA"/>
</dbReference>
<reference evidence="2 3" key="1">
    <citation type="submission" date="2020-08" db="EMBL/GenBank/DDBJ databases">
        <title>Sequencing the genomes of 1000 actinobacteria strains.</title>
        <authorList>
            <person name="Klenk H.-P."/>
        </authorList>
    </citation>
    <scope>NUCLEOTIDE SEQUENCE [LARGE SCALE GENOMIC DNA]</scope>
    <source>
        <strain evidence="2 3">DSM 44936</strain>
    </source>
</reference>
<keyword evidence="1" id="KW-0472">Membrane</keyword>
<proteinExistence type="predicted"/>
<keyword evidence="3" id="KW-1185">Reference proteome</keyword>
<evidence type="ECO:0000313" key="2">
    <source>
        <dbReference type="EMBL" id="MBB6471983.1"/>
    </source>
</evidence>
<dbReference type="RefSeq" id="WP_343072523.1">
    <property type="nucleotide sequence ID" value="NZ_BAAALO010000050.1"/>
</dbReference>
<feature type="transmembrane region" description="Helical" evidence="1">
    <location>
        <begin position="135"/>
        <end position="161"/>
    </location>
</feature>
<feature type="transmembrane region" description="Helical" evidence="1">
    <location>
        <begin position="478"/>
        <end position="496"/>
    </location>
</feature>
<protein>
    <submittedName>
        <fullName evidence="2">ABC-2 type transport system permease protein</fullName>
    </submittedName>
</protein>
<feature type="transmembrane region" description="Helical" evidence="1">
    <location>
        <begin position="301"/>
        <end position="318"/>
    </location>
</feature>
<feature type="transmembrane region" description="Helical" evidence="1">
    <location>
        <begin position="173"/>
        <end position="192"/>
    </location>
</feature>
<comment type="caution">
    <text evidence="2">The sequence shown here is derived from an EMBL/GenBank/DDBJ whole genome shotgun (WGS) entry which is preliminary data.</text>
</comment>
<keyword evidence="1" id="KW-0812">Transmembrane</keyword>
<feature type="transmembrane region" description="Helical" evidence="1">
    <location>
        <begin position="330"/>
        <end position="357"/>
    </location>
</feature>
<gene>
    <name evidence="2" type="ORF">BJ992_001414</name>
</gene>